<evidence type="ECO:0000259" key="1">
    <source>
        <dbReference type="Pfam" id="PF23418"/>
    </source>
</evidence>
<dbReference type="InterPro" id="IPR055532">
    <property type="entry name" value="DUF7108_N"/>
</dbReference>
<dbReference type="Proteomes" id="UP000236584">
    <property type="component" value="Chromosome"/>
</dbReference>
<feature type="domain" description="DUF7108" evidence="1">
    <location>
        <begin position="4"/>
        <end position="86"/>
    </location>
</feature>
<dbReference type="KEGG" id="srub:C2R22_04450"/>
<dbReference type="OrthoDB" id="203809at2157"/>
<dbReference type="InterPro" id="IPR056494">
    <property type="entry name" value="DUF7108_C"/>
</dbReference>
<feature type="domain" description="DUF7108" evidence="2">
    <location>
        <begin position="92"/>
        <end position="179"/>
    </location>
</feature>
<name>A0A2I8VPM5_9EURY</name>
<reference evidence="3 4" key="1">
    <citation type="submission" date="2018-01" db="EMBL/GenBank/DDBJ databases">
        <title>Complete genome sequence of Salinigranum rubrum GX10T, an extremely halophilic archaeon isolated from a marine solar saltern.</title>
        <authorList>
            <person name="Han S."/>
        </authorList>
    </citation>
    <scope>NUCLEOTIDE SEQUENCE [LARGE SCALE GENOMIC DNA]</scope>
    <source>
        <strain evidence="3 4">GX10</strain>
    </source>
</reference>
<dbReference type="GeneID" id="35591314"/>
<keyword evidence="4" id="KW-1185">Reference proteome</keyword>
<dbReference type="EMBL" id="CP026309">
    <property type="protein sequence ID" value="AUV83877.1"/>
    <property type="molecule type" value="Genomic_DNA"/>
</dbReference>
<evidence type="ECO:0000259" key="2">
    <source>
        <dbReference type="Pfam" id="PF23420"/>
    </source>
</evidence>
<gene>
    <name evidence="3" type="ORF">C2R22_04450</name>
</gene>
<dbReference type="Pfam" id="PF23420">
    <property type="entry name" value="DUF7108_C"/>
    <property type="match status" value="1"/>
</dbReference>
<protein>
    <submittedName>
        <fullName evidence="3">RnhA operon protein</fullName>
    </submittedName>
</protein>
<evidence type="ECO:0000313" key="4">
    <source>
        <dbReference type="Proteomes" id="UP000236584"/>
    </source>
</evidence>
<organism evidence="3 4">
    <name type="scientific">Salinigranum rubrum</name>
    <dbReference type="NCBI Taxonomy" id="755307"/>
    <lineage>
        <taxon>Archaea</taxon>
        <taxon>Methanobacteriati</taxon>
        <taxon>Methanobacteriota</taxon>
        <taxon>Stenosarchaea group</taxon>
        <taxon>Halobacteria</taxon>
        <taxon>Halobacteriales</taxon>
        <taxon>Haloferacaceae</taxon>
        <taxon>Salinigranum</taxon>
    </lineage>
</organism>
<dbReference type="Pfam" id="PF23418">
    <property type="entry name" value="DUF7108"/>
    <property type="match status" value="1"/>
</dbReference>
<accession>A0A2I8VPM5</accession>
<evidence type="ECO:0000313" key="3">
    <source>
        <dbReference type="EMBL" id="AUV83877.1"/>
    </source>
</evidence>
<sequence length="184" mass="20920">MPDELPADLLDDAERLTRLARDVPNPDEAAAHRNRRDELLAEHGYTARYREDDDTLVLNPSDWFEDGVARTDRIDDLSRAVEVPLSDAGADDDWREVEAENAALVERVSEEHGAVHAANARAFADFLGNHYTRRIEAASGREVREFLTEYYPRNAWPTAEQKAVVEESLRLLFDAAGRDRPSYR</sequence>
<proteinExistence type="predicted"/>
<dbReference type="AlphaFoldDB" id="A0A2I8VPM5"/>
<dbReference type="RefSeq" id="WP_103427566.1">
    <property type="nucleotide sequence ID" value="NZ_CP026309.1"/>
</dbReference>